<evidence type="ECO:0000256" key="1">
    <source>
        <dbReference type="SAM" id="MobiDB-lite"/>
    </source>
</evidence>
<keyword evidence="3" id="KW-1185">Reference proteome</keyword>
<proteinExistence type="predicted"/>
<dbReference type="EMBL" id="BEXD01003336">
    <property type="protein sequence ID" value="GBC00929.1"/>
    <property type="molecule type" value="Genomic_DNA"/>
</dbReference>
<name>A0A2Z6S986_9GLOM</name>
<feature type="compositionally biased region" description="Polar residues" evidence="1">
    <location>
        <begin position="51"/>
        <end position="65"/>
    </location>
</feature>
<evidence type="ECO:0000313" key="2">
    <source>
        <dbReference type="EMBL" id="GBC00929.1"/>
    </source>
</evidence>
<sequence>MSGINPSIDHVSSFNNTPTQDTAVAPDVGDKYENSRHLNYGQTDQKKPNESRNQSARRYSASSDTKPVLIHTFQEEILGGLTGDDFIKMEEEREKERKKKDQEKRKKTIYIGINVFM</sequence>
<feature type="region of interest" description="Disordered" evidence="1">
    <location>
        <begin position="1"/>
        <end position="66"/>
    </location>
</feature>
<reference evidence="2 3" key="1">
    <citation type="submission" date="2017-11" db="EMBL/GenBank/DDBJ databases">
        <title>The genome of Rhizophagus clarus HR1 reveals common genetic basis of auxotrophy among arbuscular mycorrhizal fungi.</title>
        <authorList>
            <person name="Kobayashi Y."/>
        </authorList>
    </citation>
    <scope>NUCLEOTIDE SEQUENCE [LARGE SCALE GENOMIC DNA]</scope>
    <source>
        <strain evidence="2 3">HR1</strain>
    </source>
</reference>
<dbReference type="AlphaFoldDB" id="A0A2Z6S986"/>
<protein>
    <submittedName>
        <fullName evidence="2">Uncharacterized protein</fullName>
    </submittedName>
</protein>
<evidence type="ECO:0000313" key="3">
    <source>
        <dbReference type="Proteomes" id="UP000247702"/>
    </source>
</evidence>
<dbReference type="Proteomes" id="UP000247702">
    <property type="component" value="Unassembled WGS sequence"/>
</dbReference>
<comment type="caution">
    <text evidence="2">The sequence shown here is derived from an EMBL/GenBank/DDBJ whole genome shotgun (WGS) entry which is preliminary data.</text>
</comment>
<accession>A0A2Z6S986</accession>
<feature type="compositionally biased region" description="Polar residues" evidence="1">
    <location>
        <begin position="10"/>
        <end position="22"/>
    </location>
</feature>
<gene>
    <name evidence="2" type="ORF">RclHR1_04000010</name>
</gene>
<organism evidence="2 3">
    <name type="scientific">Rhizophagus clarus</name>
    <dbReference type="NCBI Taxonomy" id="94130"/>
    <lineage>
        <taxon>Eukaryota</taxon>
        <taxon>Fungi</taxon>
        <taxon>Fungi incertae sedis</taxon>
        <taxon>Mucoromycota</taxon>
        <taxon>Glomeromycotina</taxon>
        <taxon>Glomeromycetes</taxon>
        <taxon>Glomerales</taxon>
        <taxon>Glomeraceae</taxon>
        <taxon>Rhizophagus</taxon>
    </lineage>
</organism>